<sequence length="153" mass="16344">MAGGYPAETSLVYNIVAGIHQSLIRSPGSILLIQYCQQQHKLREEKMALRQPTTTLALSTTFTAPASCAATHNIDILPSPGFLIYWNEPFPAPGVTASGCYPKEFLKSYTAVSPSAARALGSSVVPAMSPLACPDKWCTAYAGNDNYLACCPE</sequence>
<dbReference type="Proteomes" id="UP000077069">
    <property type="component" value="Unassembled WGS sequence"/>
</dbReference>
<protein>
    <submittedName>
        <fullName evidence="1">Uncharacterized protein</fullName>
    </submittedName>
</protein>
<dbReference type="EMBL" id="KV441552">
    <property type="protein sequence ID" value="OAG05825.1"/>
    <property type="molecule type" value="Genomic_DNA"/>
</dbReference>
<evidence type="ECO:0000313" key="1">
    <source>
        <dbReference type="EMBL" id="OAG05825.1"/>
    </source>
</evidence>
<name>A0A177CDW3_9PLEO</name>
<dbReference type="GeneID" id="28770720"/>
<accession>A0A177CDW3</accession>
<organism evidence="1 2">
    <name type="scientific">Paraphaeosphaeria sporulosa</name>
    <dbReference type="NCBI Taxonomy" id="1460663"/>
    <lineage>
        <taxon>Eukaryota</taxon>
        <taxon>Fungi</taxon>
        <taxon>Dikarya</taxon>
        <taxon>Ascomycota</taxon>
        <taxon>Pezizomycotina</taxon>
        <taxon>Dothideomycetes</taxon>
        <taxon>Pleosporomycetidae</taxon>
        <taxon>Pleosporales</taxon>
        <taxon>Massarineae</taxon>
        <taxon>Didymosphaeriaceae</taxon>
        <taxon>Paraphaeosphaeria</taxon>
    </lineage>
</organism>
<gene>
    <name evidence="1" type="ORF">CC84DRAFT_735801</name>
</gene>
<evidence type="ECO:0000313" key="2">
    <source>
        <dbReference type="Proteomes" id="UP000077069"/>
    </source>
</evidence>
<dbReference type="STRING" id="1460663.A0A177CDW3"/>
<keyword evidence="2" id="KW-1185">Reference proteome</keyword>
<dbReference type="InParanoid" id="A0A177CDW3"/>
<dbReference type="OrthoDB" id="5985073at2759"/>
<reference evidence="1 2" key="1">
    <citation type="submission" date="2016-05" db="EMBL/GenBank/DDBJ databases">
        <title>Comparative analysis of secretome profiles of manganese(II)-oxidizing ascomycete fungi.</title>
        <authorList>
            <consortium name="DOE Joint Genome Institute"/>
            <person name="Zeiner C.A."/>
            <person name="Purvine S.O."/>
            <person name="Zink E.M."/>
            <person name="Wu S."/>
            <person name="Pasa-Tolic L."/>
            <person name="Chaput D.L."/>
            <person name="Haridas S."/>
            <person name="Grigoriev I.V."/>
            <person name="Santelli C.M."/>
            <person name="Hansel C.M."/>
        </authorList>
    </citation>
    <scope>NUCLEOTIDE SEQUENCE [LARGE SCALE GENOMIC DNA]</scope>
    <source>
        <strain evidence="1 2">AP3s5-JAC2a</strain>
    </source>
</reference>
<dbReference type="AlphaFoldDB" id="A0A177CDW3"/>
<proteinExistence type="predicted"/>
<dbReference type="RefSeq" id="XP_018036190.1">
    <property type="nucleotide sequence ID" value="XM_018187234.1"/>
</dbReference>